<dbReference type="OrthoDB" id="1658571at2759"/>
<feature type="compositionally biased region" description="Polar residues" evidence="1">
    <location>
        <begin position="55"/>
        <end position="67"/>
    </location>
</feature>
<evidence type="ECO:0000313" key="2">
    <source>
        <dbReference type="EMBL" id="CAA0823646.1"/>
    </source>
</evidence>
<dbReference type="AlphaFoldDB" id="A0A9N7RAZ4"/>
<name>A0A9N7RAZ4_STRHE</name>
<sequence>MAVFSLLAKENIPINLPLLQPTAPNPAVTSSKKRKSRTPLEDITNSIHPEFGPSSEDSQSGPDTSSLLLLARLAHQVGNRRKKARNSNYLRNSRPVSETLMKHFR</sequence>
<protein>
    <submittedName>
        <fullName evidence="2">Uncharacterized protein</fullName>
    </submittedName>
</protein>
<feature type="region of interest" description="Disordered" evidence="1">
    <location>
        <begin position="17"/>
        <end position="105"/>
    </location>
</feature>
<comment type="caution">
    <text evidence="2">The sequence shown here is derived from an EMBL/GenBank/DDBJ whole genome shotgun (WGS) entry which is preliminary data.</text>
</comment>
<feature type="compositionally biased region" description="Polar residues" evidence="1">
    <location>
        <begin position="86"/>
        <end position="96"/>
    </location>
</feature>
<proteinExistence type="predicted"/>
<evidence type="ECO:0000313" key="3">
    <source>
        <dbReference type="Proteomes" id="UP001153555"/>
    </source>
</evidence>
<evidence type="ECO:0000256" key="1">
    <source>
        <dbReference type="SAM" id="MobiDB-lite"/>
    </source>
</evidence>
<organism evidence="2 3">
    <name type="scientific">Striga hermonthica</name>
    <name type="common">Purple witchweed</name>
    <name type="synonym">Buchnera hermonthica</name>
    <dbReference type="NCBI Taxonomy" id="68872"/>
    <lineage>
        <taxon>Eukaryota</taxon>
        <taxon>Viridiplantae</taxon>
        <taxon>Streptophyta</taxon>
        <taxon>Embryophyta</taxon>
        <taxon>Tracheophyta</taxon>
        <taxon>Spermatophyta</taxon>
        <taxon>Magnoliopsida</taxon>
        <taxon>eudicotyledons</taxon>
        <taxon>Gunneridae</taxon>
        <taxon>Pentapetalae</taxon>
        <taxon>asterids</taxon>
        <taxon>lamiids</taxon>
        <taxon>Lamiales</taxon>
        <taxon>Orobanchaceae</taxon>
        <taxon>Buchnereae</taxon>
        <taxon>Striga</taxon>
    </lineage>
</organism>
<keyword evidence="3" id="KW-1185">Reference proteome</keyword>
<dbReference type="Proteomes" id="UP001153555">
    <property type="component" value="Unassembled WGS sequence"/>
</dbReference>
<gene>
    <name evidence="2" type="ORF">SHERM_20795</name>
</gene>
<accession>A0A9N7RAZ4</accession>
<dbReference type="EMBL" id="CACSLK010024540">
    <property type="protein sequence ID" value="CAA0823646.1"/>
    <property type="molecule type" value="Genomic_DNA"/>
</dbReference>
<reference evidence="2" key="1">
    <citation type="submission" date="2019-12" db="EMBL/GenBank/DDBJ databases">
        <authorList>
            <person name="Scholes J."/>
        </authorList>
    </citation>
    <scope>NUCLEOTIDE SEQUENCE</scope>
</reference>